<proteinExistence type="predicted"/>
<evidence type="ECO:0000313" key="2">
    <source>
        <dbReference type="EMBL" id="CYU02820.1"/>
    </source>
</evidence>
<feature type="transmembrane region" description="Helical" evidence="1">
    <location>
        <begin position="20"/>
        <end position="38"/>
    </location>
</feature>
<organism evidence="2 3">
    <name type="scientific">Streptococcus suis</name>
    <dbReference type="NCBI Taxonomy" id="1307"/>
    <lineage>
        <taxon>Bacteria</taxon>
        <taxon>Bacillati</taxon>
        <taxon>Bacillota</taxon>
        <taxon>Bacilli</taxon>
        <taxon>Lactobacillales</taxon>
        <taxon>Streptococcaceae</taxon>
        <taxon>Streptococcus</taxon>
    </lineage>
</organism>
<evidence type="ECO:0000256" key="1">
    <source>
        <dbReference type="SAM" id="Phobius"/>
    </source>
</evidence>
<accession>A0A822VMQ1</accession>
<keyword evidence="1" id="KW-0472">Membrane</keyword>
<protein>
    <submittedName>
        <fullName evidence="2">Uncharacterized protein</fullName>
    </submittedName>
</protein>
<dbReference type="RefSeq" id="WP_023369001.1">
    <property type="nucleotide sequence ID" value="NZ_CECR01000013.1"/>
</dbReference>
<name>A0A822VMQ1_STRSU</name>
<reference evidence="2 3" key="1">
    <citation type="submission" date="2016-02" db="EMBL/GenBank/DDBJ databases">
        <authorList>
            <consortium name="Pathogen Informatics"/>
        </authorList>
    </citation>
    <scope>NUCLEOTIDE SEQUENCE [LARGE SCALE GENOMIC DNA]</scope>
    <source>
        <strain evidence="2 3">LOLA-SS005</strain>
    </source>
</reference>
<evidence type="ECO:0000313" key="3">
    <source>
        <dbReference type="Proteomes" id="UP000075041"/>
    </source>
</evidence>
<gene>
    <name evidence="2" type="ORF">ERS132356_01152</name>
</gene>
<comment type="caution">
    <text evidence="2">The sequence shown here is derived from an EMBL/GenBank/DDBJ whole genome shotgun (WGS) entry which is preliminary data.</text>
</comment>
<dbReference type="AlphaFoldDB" id="A0A822VMQ1"/>
<sequence length="188" mass="21849">MRIGNWNLRHKIFNIKNFSYCAPLIIPIIITILSYKLSLIHSCSKGLESLFSNIINAFAIIIGVLIALFGVLPSMSDSLVMKRIKEYKAEKELFYFCTETLVLSFLSLFLTLSIGFINSNYNLQKYNYIFYVWLFLICWTLSSSFRTILSLLKISFLSSSVVIPEVKRLDKDKSRELKNKYLEEEEPK</sequence>
<dbReference type="EMBL" id="FIFJ01000012">
    <property type="protein sequence ID" value="CYU02820.1"/>
    <property type="molecule type" value="Genomic_DNA"/>
</dbReference>
<feature type="transmembrane region" description="Helical" evidence="1">
    <location>
        <begin position="50"/>
        <end position="72"/>
    </location>
</feature>
<feature type="transmembrane region" description="Helical" evidence="1">
    <location>
        <begin position="128"/>
        <end position="149"/>
    </location>
</feature>
<keyword evidence="1" id="KW-0812">Transmembrane</keyword>
<feature type="transmembrane region" description="Helical" evidence="1">
    <location>
        <begin position="93"/>
        <end position="116"/>
    </location>
</feature>
<keyword evidence="1" id="KW-1133">Transmembrane helix</keyword>
<dbReference type="Proteomes" id="UP000075041">
    <property type="component" value="Unassembled WGS sequence"/>
</dbReference>